<sequence>MSDAGYSVPDSFANWLVEKQGTNVAEGPCGGFGSLRFAFYARMSTKEFQDPESSLGWQREAAEELIAGHGRIVVEYLDVGHTRRRPWSRRPEAARLLTDLGCPECAFNAIVVGEYERAFAGRQLRQLLPVLDAHGVDLWLPEFGGPVDPAEPDHAAAVLLLGARSKKEILRARFRTTAAMRHQTLVQGRYLGGRPPYGYRLVDAGPHPNAAHAQWGRRLLRLEPDPATAINVTWIFSQRLAGRSVAAIVRSLNDARIPCPSAADPGRNPNRATQYWTVHTVASILGNPRYTGRQVWNRQGTEHPTDETADVAARRRWNPGRDWAVSAQRSHLGLVSESDFVAAQAISDRARPTNGTTRTYAFTGLVRCAPCGRRMQPHWVHGRPGYRCRHGHTSARPAPDGHPRNLYLSERRILGLLAPQLPDQGIEATAAGIAAQVRSAGAALNCNFSSVEVSPTTDHVSFSSAAGDASR</sequence>
<dbReference type="Pfam" id="PF00239">
    <property type="entry name" value="Resolvase"/>
    <property type="match status" value="1"/>
</dbReference>
<dbReference type="InterPro" id="IPR006119">
    <property type="entry name" value="Resolv_N"/>
</dbReference>
<dbReference type="PANTHER" id="PTHR30461:SF23">
    <property type="entry name" value="DNA RECOMBINASE-RELATED"/>
    <property type="match status" value="1"/>
</dbReference>
<dbReference type="Gene3D" id="3.90.1750.20">
    <property type="entry name" value="Putative Large Serine Recombinase, Chain B, Domain 2"/>
    <property type="match status" value="1"/>
</dbReference>
<accession>A0ABN0TGB5</accession>
<dbReference type="InterPro" id="IPR050639">
    <property type="entry name" value="SSR_resolvase"/>
</dbReference>
<protein>
    <recommendedName>
        <fullName evidence="1">Recombinase domain-containing protein</fullName>
    </recommendedName>
</protein>
<comment type="caution">
    <text evidence="2">The sequence shown here is derived from an EMBL/GenBank/DDBJ whole genome shotgun (WGS) entry which is preliminary data.</text>
</comment>
<reference evidence="2 3" key="1">
    <citation type="journal article" date="2019" name="Int. J. Syst. Evol. Microbiol.">
        <title>The Global Catalogue of Microorganisms (GCM) 10K type strain sequencing project: providing services to taxonomists for standard genome sequencing and annotation.</title>
        <authorList>
            <consortium name="The Broad Institute Genomics Platform"/>
            <consortium name="The Broad Institute Genome Sequencing Center for Infectious Disease"/>
            <person name="Wu L."/>
            <person name="Ma J."/>
        </authorList>
    </citation>
    <scope>NUCLEOTIDE SEQUENCE [LARGE SCALE GENOMIC DNA]</scope>
    <source>
        <strain evidence="2 3">JCM 10425</strain>
    </source>
</reference>
<evidence type="ECO:0000313" key="3">
    <source>
        <dbReference type="Proteomes" id="UP001500967"/>
    </source>
</evidence>
<dbReference type="PROSITE" id="PS51737">
    <property type="entry name" value="RECOMBINASE_DNA_BIND"/>
    <property type="match status" value="1"/>
</dbReference>
<dbReference type="PANTHER" id="PTHR30461">
    <property type="entry name" value="DNA-INVERTASE FROM LAMBDOID PROPHAGE"/>
    <property type="match status" value="1"/>
</dbReference>
<dbReference type="Proteomes" id="UP001500967">
    <property type="component" value="Unassembled WGS sequence"/>
</dbReference>
<dbReference type="Gene3D" id="3.40.50.1390">
    <property type="entry name" value="Resolvase, N-terminal catalytic domain"/>
    <property type="match status" value="1"/>
</dbReference>
<keyword evidence="3" id="KW-1185">Reference proteome</keyword>
<organism evidence="2 3">
    <name type="scientific">Cryptosporangium japonicum</name>
    <dbReference type="NCBI Taxonomy" id="80872"/>
    <lineage>
        <taxon>Bacteria</taxon>
        <taxon>Bacillati</taxon>
        <taxon>Actinomycetota</taxon>
        <taxon>Actinomycetes</taxon>
        <taxon>Cryptosporangiales</taxon>
        <taxon>Cryptosporangiaceae</taxon>
        <taxon>Cryptosporangium</taxon>
    </lineage>
</organism>
<evidence type="ECO:0000259" key="1">
    <source>
        <dbReference type="PROSITE" id="PS51737"/>
    </source>
</evidence>
<dbReference type="SUPFAM" id="SSF53041">
    <property type="entry name" value="Resolvase-like"/>
    <property type="match status" value="1"/>
</dbReference>
<gene>
    <name evidence="2" type="ORF">GCM10009539_02770</name>
</gene>
<dbReference type="Pfam" id="PF13408">
    <property type="entry name" value="Zn_ribbon_recom"/>
    <property type="match status" value="1"/>
</dbReference>
<dbReference type="InterPro" id="IPR011109">
    <property type="entry name" value="DNA_bind_recombinase_dom"/>
</dbReference>
<dbReference type="SMART" id="SM00857">
    <property type="entry name" value="Resolvase"/>
    <property type="match status" value="1"/>
</dbReference>
<name>A0ABN0TGB5_9ACTN</name>
<proteinExistence type="predicted"/>
<dbReference type="InterPro" id="IPR025827">
    <property type="entry name" value="Zn_ribbon_recom_dom"/>
</dbReference>
<dbReference type="InterPro" id="IPR038109">
    <property type="entry name" value="DNA_bind_recomb_sf"/>
</dbReference>
<dbReference type="EMBL" id="BAAAGX010000002">
    <property type="protein sequence ID" value="GAA0221000.1"/>
    <property type="molecule type" value="Genomic_DNA"/>
</dbReference>
<dbReference type="Pfam" id="PF07508">
    <property type="entry name" value="Recombinase"/>
    <property type="match status" value="1"/>
</dbReference>
<evidence type="ECO:0000313" key="2">
    <source>
        <dbReference type="EMBL" id="GAA0221000.1"/>
    </source>
</evidence>
<feature type="domain" description="Recombinase" evidence="1">
    <location>
        <begin position="196"/>
        <end position="353"/>
    </location>
</feature>
<dbReference type="InterPro" id="IPR036162">
    <property type="entry name" value="Resolvase-like_N_sf"/>
</dbReference>
<dbReference type="CDD" id="cd00338">
    <property type="entry name" value="Ser_Recombinase"/>
    <property type="match status" value="1"/>
</dbReference>